<evidence type="ECO:0000313" key="2">
    <source>
        <dbReference type="EMBL" id="AFV88563.1"/>
    </source>
</evidence>
<dbReference type="PATRIC" id="fig|1171373.8.peg.732"/>
<dbReference type="KEGG" id="pbo:PACID_07250"/>
<protein>
    <submittedName>
        <fullName evidence="2">Uncharacterized protein</fullName>
    </submittedName>
</protein>
<organism evidence="2 3">
    <name type="scientific">Acidipropionibacterium acidipropionici (strain ATCC 4875 / DSM 20272 / JCM 6432 / NBRC 12425 / NCIMB 8070 / 4)</name>
    <name type="common">Propionibacterium acidipropionici</name>
    <dbReference type="NCBI Taxonomy" id="1171373"/>
    <lineage>
        <taxon>Bacteria</taxon>
        <taxon>Bacillati</taxon>
        <taxon>Actinomycetota</taxon>
        <taxon>Actinomycetes</taxon>
        <taxon>Propionibacteriales</taxon>
        <taxon>Propionibacteriaceae</taxon>
        <taxon>Acidipropionibacterium</taxon>
    </lineage>
</organism>
<dbReference type="HOGENOM" id="CLU_2864186_0_0_11"/>
<dbReference type="EMBL" id="CP003493">
    <property type="protein sequence ID" value="AFV88563.1"/>
    <property type="molecule type" value="Genomic_DNA"/>
</dbReference>
<accession>K7RUE3</accession>
<feature type="region of interest" description="Disordered" evidence="1">
    <location>
        <begin position="23"/>
        <end position="64"/>
    </location>
</feature>
<name>K7RUE3_ACIA4</name>
<proteinExistence type="predicted"/>
<dbReference type="AlphaFoldDB" id="K7RUE3"/>
<feature type="compositionally biased region" description="Basic and acidic residues" evidence="1">
    <location>
        <begin position="32"/>
        <end position="44"/>
    </location>
</feature>
<reference evidence="2 3" key="1">
    <citation type="journal article" date="2012" name="BMC Genomics">
        <title>The genome sequence of Propionibacterium acidipropionici provides insights into its biotechnological and industrial potential.</title>
        <authorList>
            <person name="Parizzi L.P."/>
            <person name="Grassi M.C."/>
            <person name="Llerena L.A."/>
            <person name="Carazzolle M.F."/>
            <person name="Queiroz V.L."/>
            <person name="Lunardi I."/>
            <person name="Zeidler A.F."/>
            <person name="Teixeira P.J."/>
            <person name="Mieczkowski P."/>
            <person name="Rincones J."/>
            <person name="Pereira G.A."/>
        </authorList>
    </citation>
    <scope>NUCLEOTIDE SEQUENCE [LARGE SCALE GENOMIC DNA]</scope>
    <source>
        <strain evidence="3">ATCC 4875 / DSM 20272 / JCM 6432 / NBRC 12425 / NCIMB 8070</strain>
    </source>
</reference>
<sequence>MYSVNSHIPSLRRCLVPGILPRSERAGSGFRSHVEDPGDDEGARRAAGPFVTLGDVSRLQEPQA</sequence>
<evidence type="ECO:0000256" key="1">
    <source>
        <dbReference type="SAM" id="MobiDB-lite"/>
    </source>
</evidence>
<dbReference type="Proteomes" id="UP000000214">
    <property type="component" value="Chromosome"/>
</dbReference>
<evidence type="ECO:0000313" key="3">
    <source>
        <dbReference type="Proteomes" id="UP000000214"/>
    </source>
</evidence>
<gene>
    <name evidence="2" type="ordered locus">PACID_07250</name>
</gene>
<dbReference type="STRING" id="1171373.PACID_07250"/>